<dbReference type="EMBL" id="BK015170">
    <property type="protein sequence ID" value="DAD93957.1"/>
    <property type="molecule type" value="Genomic_DNA"/>
</dbReference>
<reference evidence="1" key="1">
    <citation type="journal article" date="2021" name="Proc. Natl. Acad. Sci. U.S.A.">
        <title>A Catalog of Tens of Thousands of Viruses from Human Metagenomes Reveals Hidden Associations with Chronic Diseases.</title>
        <authorList>
            <person name="Tisza M.J."/>
            <person name="Buck C.B."/>
        </authorList>
    </citation>
    <scope>NUCLEOTIDE SEQUENCE</scope>
    <source>
        <strain evidence="1">CtRg81</strain>
    </source>
</reference>
<evidence type="ECO:0000313" key="1">
    <source>
        <dbReference type="EMBL" id="DAD93957.1"/>
    </source>
</evidence>
<dbReference type="GO" id="GO:0016787">
    <property type="term" value="F:hydrolase activity"/>
    <property type="evidence" value="ECO:0007669"/>
    <property type="project" value="UniProtKB-KW"/>
</dbReference>
<protein>
    <submittedName>
        <fullName evidence="1">HJC-DNA COMPLEX, HYDROLASE DNA COMPLEX</fullName>
    </submittedName>
</protein>
<sequence length="111" mass="12598">MGKSQRTKGAAGEREVCELIFQNLGIQVHRNLSQTRDGGADIKLNPYSLEVKRRMAIGNLYDWMDQAERGCEPGERPIVLCRADRKEWLAILPIEELFRLIREEVSATGGK</sequence>
<keyword evidence="1" id="KW-0378">Hydrolase</keyword>
<organism evidence="1">
    <name type="scientific">Siphoviridae sp. ctRg81</name>
    <dbReference type="NCBI Taxonomy" id="2826336"/>
    <lineage>
        <taxon>Viruses</taxon>
        <taxon>Duplodnaviria</taxon>
        <taxon>Heunggongvirae</taxon>
        <taxon>Uroviricota</taxon>
        <taxon>Caudoviricetes</taxon>
    </lineage>
</organism>
<proteinExistence type="predicted"/>
<dbReference type="InterPro" id="IPR056931">
    <property type="entry name" value="D14-like"/>
</dbReference>
<accession>A0A8S5NGJ7</accession>
<dbReference type="Pfam" id="PF24608">
    <property type="entry name" value="PDDEXK_15"/>
    <property type="match status" value="1"/>
</dbReference>
<name>A0A8S5NGJ7_9CAUD</name>